<protein>
    <recommendedName>
        <fullName evidence="3">Chromosomal replication initiator DnaA C-terminal domain-containing protein</fullName>
    </recommendedName>
</protein>
<evidence type="ECO:0000313" key="1">
    <source>
        <dbReference type="EMBL" id="PTA51582.1"/>
    </source>
</evidence>
<reference evidence="1 2" key="1">
    <citation type="submission" date="2018-04" db="EMBL/GenBank/DDBJ databases">
        <title>Genomic sequence of a freshwater isolate of Shewanella morhuae.</title>
        <authorList>
            <person name="Castillo D.E."/>
            <person name="Gram L."/>
        </authorList>
    </citation>
    <scope>NUCLEOTIDE SEQUENCE [LARGE SCALE GENOMIC DNA]</scope>
    <source>
        <strain evidence="1 2">CW7</strain>
    </source>
</reference>
<dbReference type="EMBL" id="PYSG01000002">
    <property type="protein sequence ID" value="PTA51582.1"/>
    <property type="molecule type" value="Genomic_DNA"/>
</dbReference>
<name>A0ABX5HZD2_9GAMM</name>
<keyword evidence="2" id="KW-1185">Reference proteome</keyword>
<gene>
    <name evidence="1" type="ORF">C9I43_14325</name>
</gene>
<proteinExistence type="predicted"/>
<organism evidence="1 2">
    <name type="scientific">Shewanella morhuae</name>
    <dbReference type="NCBI Taxonomy" id="365591"/>
    <lineage>
        <taxon>Bacteria</taxon>
        <taxon>Pseudomonadati</taxon>
        <taxon>Pseudomonadota</taxon>
        <taxon>Gammaproteobacteria</taxon>
        <taxon>Alteromonadales</taxon>
        <taxon>Shewanellaceae</taxon>
        <taxon>Shewanella</taxon>
    </lineage>
</organism>
<accession>A0ABX5HZD2</accession>
<sequence>MDTKTRMLKQSCMKWIEQRLNETGVELNLCNLRKGIISLVSTELAKKYDLSSYELERDLEELIPEIKQTTKFTRTEVAVAQALKDCLNEKKPFQSKTGRPNNTKLSFAYLYAWACTNNLSATATRFGTDTKSVSRAVANLAKSLNIKHVWKKVEIPVPPLFNTTAKVDTIVEIEDQRDYCSAMLNIMENDSGQNKWAKECFYEYMRENDVTDPEEWIASNKKGKTNL</sequence>
<evidence type="ECO:0008006" key="3">
    <source>
        <dbReference type="Google" id="ProtNLM"/>
    </source>
</evidence>
<comment type="caution">
    <text evidence="1">The sequence shown here is derived from an EMBL/GenBank/DDBJ whole genome shotgun (WGS) entry which is preliminary data.</text>
</comment>
<evidence type="ECO:0000313" key="2">
    <source>
        <dbReference type="Proteomes" id="UP000240506"/>
    </source>
</evidence>
<dbReference type="Proteomes" id="UP000240506">
    <property type="component" value="Unassembled WGS sequence"/>
</dbReference>
<dbReference type="RefSeq" id="WP_107883913.1">
    <property type="nucleotide sequence ID" value="NZ_PYSG01000002.1"/>
</dbReference>